<dbReference type="PANTHER" id="PTHR11596:SF5">
    <property type="entry name" value="ALKALINE PHOSPHATASE"/>
    <property type="match status" value="1"/>
</dbReference>
<dbReference type="GO" id="GO:0004035">
    <property type="term" value="F:alkaline phosphatase activity"/>
    <property type="evidence" value="ECO:0007669"/>
    <property type="project" value="TreeGrafter"/>
</dbReference>
<dbReference type="GO" id="GO:0046872">
    <property type="term" value="F:metal ion binding"/>
    <property type="evidence" value="ECO:0007669"/>
    <property type="project" value="UniProtKB-KW"/>
</dbReference>
<dbReference type="Proteomes" id="UP000006683">
    <property type="component" value="Chromosome"/>
</dbReference>
<dbReference type="HOGENOM" id="CLU_008539_6_2_6"/>
<evidence type="ECO:0000313" key="12">
    <source>
        <dbReference type="Proteomes" id="UP000006683"/>
    </source>
</evidence>
<feature type="chain" id="PRO_5003151694" evidence="10">
    <location>
        <begin position="27"/>
        <end position="439"/>
    </location>
</feature>
<dbReference type="SMART" id="SM00098">
    <property type="entry name" value="alkPPc"/>
    <property type="match status" value="1"/>
</dbReference>
<comment type="similarity">
    <text evidence="1 9">Belongs to the alkaline phosphatase family.</text>
</comment>
<evidence type="ECO:0000256" key="2">
    <source>
        <dbReference type="ARBA" id="ARBA00022553"/>
    </source>
</evidence>
<keyword evidence="6 8" id="KW-0460">Magnesium</keyword>
<protein>
    <submittedName>
        <fullName evidence="11">Alkaline phosphatase</fullName>
    </submittedName>
</protein>
<feature type="binding site" evidence="8">
    <location>
        <position position="270"/>
    </location>
    <ligand>
        <name>Zn(2+)</name>
        <dbReference type="ChEBI" id="CHEBI:29105"/>
        <label>2</label>
    </ligand>
</feature>
<feature type="binding site" evidence="8">
    <location>
        <position position="266"/>
    </location>
    <ligand>
        <name>Zn(2+)</name>
        <dbReference type="ChEBI" id="CHEBI:29105"/>
        <label>2</label>
    </ligand>
</feature>
<evidence type="ECO:0000256" key="9">
    <source>
        <dbReference type="RuleBase" id="RU003946"/>
    </source>
</evidence>
<dbReference type="InterPro" id="IPR017850">
    <property type="entry name" value="Alkaline_phosphatase_core_sf"/>
</dbReference>
<dbReference type="STRING" id="550540.Fbal_1817"/>
<dbReference type="AlphaFoldDB" id="E1SSJ1"/>
<feature type="binding site" evidence="8">
    <location>
        <position position="261"/>
    </location>
    <ligand>
        <name>Mg(2+)</name>
        <dbReference type="ChEBI" id="CHEBI:18420"/>
    </ligand>
</feature>
<evidence type="ECO:0000256" key="7">
    <source>
        <dbReference type="PIRSR" id="PIRSR601952-1"/>
    </source>
</evidence>
<evidence type="ECO:0000256" key="8">
    <source>
        <dbReference type="PIRSR" id="PIRSR601952-2"/>
    </source>
</evidence>
<proteinExistence type="inferred from homology"/>
<keyword evidence="5 8" id="KW-0862">Zinc</keyword>
<feature type="binding site" evidence="8">
    <location>
        <position position="308"/>
    </location>
    <ligand>
        <name>Zn(2+)</name>
        <dbReference type="ChEBI" id="CHEBI:29105"/>
        <label>2</label>
    </ligand>
</feature>
<dbReference type="Gene3D" id="3.40.720.10">
    <property type="entry name" value="Alkaline Phosphatase, subunit A"/>
    <property type="match status" value="1"/>
</dbReference>
<evidence type="ECO:0000256" key="10">
    <source>
        <dbReference type="SAM" id="SignalP"/>
    </source>
</evidence>
<feature type="binding site" evidence="8">
    <location>
        <position position="403"/>
    </location>
    <ligand>
        <name>Zn(2+)</name>
        <dbReference type="ChEBI" id="CHEBI:29105"/>
        <label>2</label>
    </ligand>
</feature>
<dbReference type="eggNOG" id="COG1785">
    <property type="taxonomic scope" value="Bacteria"/>
</dbReference>
<keyword evidence="2" id="KW-0597">Phosphoprotein</keyword>
<keyword evidence="12" id="KW-1185">Reference proteome</keyword>
<comment type="cofactor">
    <cofactor evidence="8">
        <name>Mg(2+)</name>
        <dbReference type="ChEBI" id="CHEBI:18420"/>
    </cofactor>
    <text evidence="8">Binds 1 Mg(2+) ion.</text>
</comment>
<evidence type="ECO:0000313" key="11">
    <source>
        <dbReference type="EMBL" id="ADN76020.1"/>
    </source>
</evidence>
<sequence>MSIYRPLSAVAAALALLSGCASQAPADPETPKNIIFMIGDGMGPAFTTGYRYYLAGEAGSEVTPTVFDQLLVGMAATYPDDNTWVTDSAASATALAAGVKSYNGAIGVDGQKLPVEGILAKARKQGWSTGVVATSQVNHATPAGFVAHVASRKMYDAIAEQYVQQRIADNTMLDLILGGGQRYFSRDPGGLAEQMAEQGYQQIWSMEDLSQLNQLPAMGLVADVAMPHAIDSDQPERLVAMTDKALSLMSSQDQGFFLLVEGSQIDWCGHANDIACAMAEMHDFAGAVERAKAFVDANPDTLLVITADHSTGGLTLGANRVYEWKPEVIAQVHASVVPLTQSLLAAPVTELSARWSEKVDFALTDTELAALQKAYGEGDSQLGRAVLKVINDRSFTGWTTGGHTAVDVPVMAYGAGAEAFIGYQDNIEIPQRMMSLMGW</sequence>
<dbReference type="Pfam" id="PF00245">
    <property type="entry name" value="Alk_phosphatase"/>
    <property type="match status" value="1"/>
</dbReference>
<evidence type="ECO:0000256" key="3">
    <source>
        <dbReference type="ARBA" id="ARBA00022723"/>
    </source>
</evidence>
<dbReference type="InterPro" id="IPR018299">
    <property type="entry name" value="Alkaline_phosphatase_AS"/>
</dbReference>
<dbReference type="InterPro" id="IPR001952">
    <property type="entry name" value="Alkaline_phosphatase"/>
</dbReference>
<keyword evidence="4" id="KW-0378">Hydrolase</keyword>
<dbReference type="KEGG" id="fbl:Fbal_1817"/>
<feature type="binding site" evidence="8">
    <location>
        <position position="40"/>
    </location>
    <ligand>
        <name>Zn(2+)</name>
        <dbReference type="ChEBI" id="CHEBI:29105"/>
        <label>2</label>
    </ligand>
</feature>
<dbReference type="SUPFAM" id="SSF53649">
    <property type="entry name" value="Alkaline phosphatase-like"/>
    <property type="match status" value="1"/>
</dbReference>
<dbReference type="CDD" id="cd16012">
    <property type="entry name" value="ALP"/>
    <property type="match status" value="1"/>
</dbReference>
<dbReference type="RefSeq" id="WP_013345326.1">
    <property type="nucleotide sequence ID" value="NC_014541.1"/>
</dbReference>
<evidence type="ECO:0000256" key="1">
    <source>
        <dbReference type="ARBA" id="ARBA00005984"/>
    </source>
</evidence>
<gene>
    <name evidence="11" type="ordered locus">Fbal_1817</name>
</gene>
<evidence type="ECO:0000256" key="5">
    <source>
        <dbReference type="ARBA" id="ARBA00022833"/>
    </source>
</evidence>
<dbReference type="PROSITE" id="PS00123">
    <property type="entry name" value="ALKALINE_PHOSPHATASE"/>
    <property type="match status" value="1"/>
</dbReference>
<dbReference type="Gene3D" id="1.10.60.40">
    <property type="match status" value="1"/>
</dbReference>
<feature type="active site" description="Phosphoserine intermediate" evidence="7">
    <location>
        <position position="88"/>
    </location>
</feature>
<keyword evidence="10" id="KW-0732">Signal</keyword>
<dbReference type="OrthoDB" id="9794455at2"/>
<feature type="binding site" evidence="8">
    <location>
        <position position="139"/>
    </location>
    <ligand>
        <name>Mg(2+)</name>
        <dbReference type="ChEBI" id="CHEBI:18420"/>
    </ligand>
</feature>
<feature type="signal peptide" evidence="10">
    <location>
        <begin position="1"/>
        <end position="26"/>
    </location>
</feature>
<dbReference type="PROSITE" id="PS51257">
    <property type="entry name" value="PROKAR_LIPOPROTEIN"/>
    <property type="match status" value="1"/>
</dbReference>
<comment type="cofactor">
    <cofactor evidence="8">
        <name>Zn(2+)</name>
        <dbReference type="ChEBI" id="CHEBI:29105"/>
    </cofactor>
    <text evidence="8">Binds 2 Zn(2+) ions.</text>
</comment>
<feature type="binding site" evidence="8">
    <location>
        <position position="309"/>
    </location>
    <ligand>
        <name>Zn(2+)</name>
        <dbReference type="ChEBI" id="CHEBI:29105"/>
        <label>2</label>
    </ligand>
</feature>
<dbReference type="PRINTS" id="PR00113">
    <property type="entry name" value="ALKPHPHTASE"/>
</dbReference>
<dbReference type="PANTHER" id="PTHR11596">
    <property type="entry name" value="ALKALINE PHOSPHATASE"/>
    <property type="match status" value="1"/>
</dbReference>
<organism evidence="11 12">
    <name type="scientific">Ferrimonas balearica (strain DSM 9799 / CCM 4581 / KCTC 23876 / PAT)</name>
    <dbReference type="NCBI Taxonomy" id="550540"/>
    <lineage>
        <taxon>Bacteria</taxon>
        <taxon>Pseudomonadati</taxon>
        <taxon>Pseudomonadota</taxon>
        <taxon>Gammaproteobacteria</taxon>
        <taxon>Alteromonadales</taxon>
        <taxon>Ferrimonadaceae</taxon>
        <taxon>Ferrimonas</taxon>
    </lineage>
</organism>
<feature type="binding site" evidence="8">
    <location>
        <position position="141"/>
    </location>
    <ligand>
        <name>Mg(2+)</name>
        <dbReference type="ChEBI" id="CHEBI:18420"/>
    </ligand>
</feature>
<accession>E1SSJ1</accession>
<reference evidence="11 12" key="1">
    <citation type="journal article" date="2010" name="Stand. Genomic Sci.">
        <title>Complete genome sequence of Ferrimonas balearica type strain (PAT).</title>
        <authorList>
            <person name="Nolan M."/>
            <person name="Sikorski J."/>
            <person name="Davenport K."/>
            <person name="Lucas S."/>
            <person name="Glavina Del Rio T."/>
            <person name="Tice H."/>
            <person name="Cheng J."/>
            <person name="Goodwin L."/>
            <person name="Pitluck S."/>
            <person name="Liolios K."/>
            <person name="Ivanova N."/>
            <person name="Mavromatis K."/>
            <person name="Ovchinnikova G."/>
            <person name="Pati A."/>
            <person name="Chen A."/>
            <person name="Palaniappan K."/>
            <person name="Land M."/>
            <person name="Hauser L."/>
            <person name="Chang Y."/>
            <person name="Jeffries C."/>
            <person name="Tapia R."/>
            <person name="Brettin T."/>
            <person name="Detter J."/>
            <person name="Han C."/>
            <person name="Yasawong M."/>
            <person name="Rohde M."/>
            <person name="Tindall B."/>
            <person name="Goker M."/>
            <person name="Woyke T."/>
            <person name="Bristow J."/>
            <person name="Eisen J."/>
            <person name="Markowitz V."/>
            <person name="Hugenholtz P."/>
            <person name="Kyrpides N."/>
            <person name="Klenk H."/>
            <person name="Lapidus A."/>
        </authorList>
    </citation>
    <scope>NUCLEOTIDE SEQUENCE [LARGE SCALE GENOMIC DNA]</scope>
    <source>
        <strain evidence="12">DSM 9799 / CCM 4581 / KCTC 23876 / PAT</strain>
    </source>
</reference>
<dbReference type="EMBL" id="CP002209">
    <property type="protein sequence ID" value="ADN76020.1"/>
    <property type="molecule type" value="Genomic_DNA"/>
</dbReference>
<evidence type="ECO:0000256" key="4">
    <source>
        <dbReference type="ARBA" id="ARBA00022801"/>
    </source>
</evidence>
<dbReference type="GeneID" id="67182019"/>
<name>E1SSJ1_FERBD</name>
<evidence type="ECO:0000256" key="6">
    <source>
        <dbReference type="ARBA" id="ARBA00022842"/>
    </source>
</evidence>
<feature type="binding site" evidence="8">
    <location>
        <position position="40"/>
    </location>
    <ligand>
        <name>Mg(2+)</name>
        <dbReference type="ChEBI" id="CHEBI:18420"/>
    </ligand>
</feature>
<keyword evidence="3 8" id="KW-0479">Metal-binding</keyword>